<dbReference type="CDD" id="cd03261">
    <property type="entry name" value="ABC_Org_Solvent_Resistant"/>
    <property type="match status" value="1"/>
</dbReference>
<keyword evidence="3 5" id="KW-0067">ATP-binding</keyword>
<dbReference type="InterPro" id="IPR003439">
    <property type="entry name" value="ABC_transporter-like_ATP-bd"/>
</dbReference>
<keyword evidence="6" id="KW-1185">Reference proteome</keyword>
<dbReference type="InterPro" id="IPR003593">
    <property type="entry name" value="AAA+_ATPase"/>
</dbReference>
<dbReference type="InterPro" id="IPR017871">
    <property type="entry name" value="ABC_transporter-like_CS"/>
</dbReference>
<dbReference type="Gene3D" id="3.40.50.300">
    <property type="entry name" value="P-loop containing nucleotide triphosphate hydrolases"/>
    <property type="match status" value="1"/>
</dbReference>
<dbReference type="RefSeq" id="WP_160625963.1">
    <property type="nucleotide sequence ID" value="NZ_CP047593.1"/>
</dbReference>
<name>A0A6P1LZG6_9BACT</name>
<dbReference type="PANTHER" id="PTHR43023">
    <property type="entry name" value="PROTEIN TRIGALACTOSYLDIACYLGLYCEROL 3, CHLOROPLASTIC"/>
    <property type="match status" value="1"/>
</dbReference>
<dbReference type="InterPro" id="IPR027417">
    <property type="entry name" value="P-loop_NTPase"/>
</dbReference>
<evidence type="ECO:0000259" key="4">
    <source>
        <dbReference type="PROSITE" id="PS50893"/>
    </source>
</evidence>
<dbReference type="SMART" id="SM00382">
    <property type="entry name" value="AAA"/>
    <property type="match status" value="1"/>
</dbReference>
<protein>
    <submittedName>
        <fullName evidence="5">ATP-binding cassette domain-containing protein</fullName>
    </submittedName>
</protein>
<dbReference type="Proteomes" id="UP000464954">
    <property type="component" value="Chromosome"/>
</dbReference>
<reference evidence="5 6" key="1">
    <citation type="submission" date="2020-01" db="EMBL/GenBank/DDBJ databases">
        <title>Ponticoccus aerotolerans gen. nov., sp. nov., an anaerobic bacterium and proposal of Ponticoccusceae fam. nov., Ponticoccusles ord. nov. and Ponticoccuse classis nov. in the phylum Kiritimatiellaeota.</title>
        <authorList>
            <person name="Zhou L.Y."/>
            <person name="Du Z.J."/>
        </authorList>
    </citation>
    <scope>NUCLEOTIDE SEQUENCE [LARGE SCALE GENOMIC DNA]</scope>
    <source>
        <strain evidence="5 6">S-5007</strain>
    </source>
</reference>
<dbReference type="PANTHER" id="PTHR43023:SF6">
    <property type="entry name" value="INTERMEMBRANE PHOSPHOLIPID TRANSPORT SYSTEM ATP-BINDING PROTEIN MLAF"/>
    <property type="match status" value="1"/>
</dbReference>
<dbReference type="KEGG" id="taer:GT409_00195"/>
<dbReference type="AlphaFoldDB" id="A0A6P1LZG6"/>
<proteinExistence type="predicted"/>
<evidence type="ECO:0000313" key="6">
    <source>
        <dbReference type="Proteomes" id="UP000464954"/>
    </source>
</evidence>
<dbReference type="Pfam" id="PF00005">
    <property type="entry name" value="ABC_tran"/>
    <property type="match status" value="1"/>
</dbReference>
<evidence type="ECO:0000313" key="5">
    <source>
        <dbReference type="EMBL" id="QHI67929.1"/>
    </source>
</evidence>
<gene>
    <name evidence="5" type="ORF">GT409_00195</name>
</gene>
<evidence type="ECO:0000256" key="3">
    <source>
        <dbReference type="ARBA" id="ARBA00022840"/>
    </source>
</evidence>
<keyword evidence="1" id="KW-0813">Transport</keyword>
<dbReference type="PROSITE" id="PS00211">
    <property type="entry name" value="ABC_TRANSPORTER_1"/>
    <property type="match status" value="1"/>
</dbReference>
<keyword evidence="2" id="KW-0547">Nucleotide-binding</keyword>
<dbReference type="PROSITE" id="PS50893">
    <property type="entry name" value="ABC_TRANSPORTER_2"/>
    <property type="match status" value="1"/>
</dbReference>
<evidence type="ECO:0000256" key="1">
    <source>
        <dbReference type="ARBA" id="ARBA00022448"/>
    </source>
</evidence>
<organism evidence="5 6">
    <name type="scientific">Tichowtungia aerotolerans</name>
    <dbReference type="NCBI Taxonomy" id="2697043"/>
    <lineage>
        <taxon>Bacteria</taxon>
        <taxon>Pseudomonadati</taxon>
        <taxon>Kiritimatiellota</taxon>
        <taxon>Tichowtungiia</taxon>
        <taxon>Tichowtungiales</taxon>
        <taxon>Tichowtungiaceae</taxon>
        <taxon>Tichowtungia</taxon>
    </lineage>
</organism>
<dbReference type="EMBL" id="CP047593">
    <property type="protein sequence ID" value="QHI67929.1"/>
    <property type="molecule type" value="Genomic_DNA"/>
</dbReference>
<dbReference type="GO" id="GO:0005524">
    <property type="term" value="F:ATP binding"/>
    <property type="evidence" value="ECO:0007669"/>
    <property type="project" value="UniProtKB-KW"/>
</dbReference>
<accession>A0A6P1LZG6</accession>
<sequence length="256" mass="28257">MIKFENVTKKLGRKTVLDGVSFEVPKGETFVVVGLSGAGKSVTLKHMVQLLVPDSGTVRIGDDVISSASGPELARIRGRFGVLFQGAALLQWLTVFENVALPLREHTKMSEEEIEKTVLEKLSLLNMQEAVDKYPSDLSGGMQKRVGLARAIVMNPEIILYDEPTSGLDPVTSRLIDGLIENLRNELGITSVVVTHDLHSALAIGTRIMMIDGGRIVENATPEEFIESKNETVQRFLESQYITRRGEWEKGMKNHA</sequence>
<dbReference type="SUPFAM" id="SSF52540">
    <property type="entry name" value="P-loop containing nucleoside triphosphate hydrolases"/>
    <property type="match status" value="1"/>
</dbReference>
<dbReference type="GO" id="GO:0016887">
    <property type="term" value="F:ATP hydrolysis activity"/>
    <property type="evidence" value="ECO:0007669"/>
    <property type="project" value="InterPro"/>
</dbReference>
<feature type="domain" description="ABC transporter" evidence="4">
    <location>
        <begin position="2"/>
        <end position="238"/>
    </location>
</feature>
<evidence type="ECO:0000256" key="2">
    <source>
        <dbReference type="ARBA" id="ARBA00022741"/>
    </source>
</evidence>